<evidence type="ECO:0000259" key="1">
    <source>
        <dbReference type="Pfam" id="PF23452"/>
    </source>
</evidence>
<dbReference type="InterPro" id="IPR056508">
    <property type="entry name" value="HPAT-like"/>
</dbReference>
<dbReference type="Pfam" id="PF23452">
    <property type="entry name" value="HPAT"/>
    <property type="match status" value="1"/>
</dbReference>
<gene>
    <name evidence="2" type="ORF">Acr_00g0091400</name>
</gene>
<proteinExistence type="predicted"/>
<organism evidence="2 3">
    <name type="scientific">Actinidia rufa</name>
    <dbReference type="NCBI Taxonomy" id="165716"/>
    <lineage>
        <taxon>Eukaryota</taxon>
        <taxon>Viridiplantae</taxon>
        <taxon>Streptophyta</taxon>
        <taxon>Embryophyta</taxon>
        <taxon>Tracheophyta</taxon>
        <taxon>Spermatophyta</taxon>
        <taxon>Magnoliopsida</taxon>
        <taxon>eudicotyledons</taxon>
        <taxon>Gunneridae</taxon>
        <taxon>Pentapetalae</taxon>
        <taxon>asterids</taxon>
        <taxon>Ericales</taxon>
        <taxon>Actinidiaceae</taxon>
        <taxon>Actinidia</taxon>
    </lineage>
</organism>
<protein>
    <recommendedName>
        <fullName evidence="1">Hydroxyproline O-arabinosyltransferase-like domain-containing protein</fullName>
    </recommendedName>
</protein>
<dbReference type="Proteomes" id="UP000585474">
    <property type="component" value="Unassembled WGS sequence"/>
</dbReference>
<dbReference type="InterPro" id="IPR027728">
    <property type="entry name" value="Topless_fam"/>
</dbReference>
<evidence type="ECO:0000313" key="2">
    <source>
        <dbReference type="EMBL" id="GFS44659.1"/>
    </source>
</evidence>
<dbReference type="GO" id="GO:0006355">
    <property type="term" value="P:regulation of DNA-templated transcription"/>
    <property type="evidence" value="ECO:0007669"/>
    <property type="project" value="InterPro"/>
</dbReference>
<keyword evidence="3" id="KW-1185">Reference proteome</keyword>
<dbReference type="AlphaFoldDB" id="A0A7J0DX67"/>
<accession>A0A7J0DX67</accession>
<dbReference type="PANTHER" id="PTHR44083:SF45">
    <property type="entry name" value="TOPLESS-RELATED PROTEIN 1"/>
    <property type="match status" value="1"/>
</dbReference>
<sequence>MTFISSGNVPEMKLMGTTSSFVQATTEVPHHFWQPQSEAVMTNDFPRVTFEELVPCFALCNNDSYVVLASRRMIPLFKIQVVLGIHYKIALMMNVSLAMKKDPEAENVFDLVLEKYAYAVASALHVVGDILYKNYMVQV</sequence>
<evidence type="ECO:0000313" key="3">
    <source>
        <dbReference type="Proteomes" id="UP000585474"/>
    </source>
</evidence>
<comment type="caution">
    <text evidence="2">The sequence shown here is derived from an EMBL/GenBank/DDBJ whole genome shotgun (WGS) entry which is preliminary data.</text>
</comment>
<dbReference type="PANTHER" id="PTHR44083">
    <property type="entry name" value="TOPLESS-RELATED PROTEIN 1-RELATED"/>
    <property type="match status" value="1"/>
</dbReference>
<name>A0A7J0DX67_9ERIC</name>
<reference evidence="3" key="1">
    <citation type="submission" date="2019-07" db="EMBL/GenBank/DDBJ databases">
        <title>De Novo Assembly of kiwifruit Actinidia rufa.</title>
        <authorList>
            <person name="Sugita-Konishi S."/>
            <person name="Sato K."/>
            <person name="Mori E."/>
            <person name="Abe Y."/>
            <person name="Kisaki G."/>
            <person name="Hamano K."/>
            <person name="Suezawa K."/>
            <person name="Otani M."/>
            <person name="Fukuda T."/>
            <person name="Manabe T."/>
            <person name="Gomi K."/>
            <person name="Tabuchi M."/>
            <person name="Akimitsu K."/>
            <person name="Kataoka I."/>
        </authorList>
    </citation>
    <scope>NUCLEOTIDE SEQUENCE [LARGE SCALE GENOMIC DNA]</scope>
    <source>
        <strain evidence="3">cv. Fuchu</strain>
    </source>
</reference>
<feature type="domain" description="Hydroxyproline O-arabinosyltransferase-like" evidence="1">
    <location>
        <begin position="92"/>
        <end position="138"/>
    </location>
</feature>
<dbReference type="EMBL" id="BJWL01000440">
    <property type="protein sequence ID" value="GFS44659.1"/>
    <property type="molecule type" value="Genomic_DNA"/>
</dbReference>